<reference evidence="7 8" key="1">
    <citation type="submission" date="2018-06" db="EMBL/GenBank/DDBJ databases">
        <title>Genomic Encyclopedia of Type Strains, Phase IV (KMG-IV): sequencing the most valuable type-strain genomes for metagenomic binning, comparative biology and taxonomic classification.</title>
        <authorList>
            <person name="Goeker M."/>
        </authorList>
    </citation>
    <scope>NUCLEOTIDE SEQUENCE [LARGE SCALE GENOMIC DNA]</scope>
    <source>
        <strain evidence="7 8">DSM 25532</strain>
    </source>
</reference>
<proteinExistence type="predicted"/>
<dbReference type="InterPro" id="IPR011041">
    <property type="entry name" value="Quinoprot_gluc/sorb_DH_b-prop"/>
</dbReference>
<evidence type="ECO:0000313" key="7">
    <source>
        <dbReference type="EMBL" id="RBP47246.1"/>
    </source>
</evidence>
<dbReference type="GO" id="GO:0009055">
    <property type="term" value="F:electron transfer activity"/>
    <property type="evidence" value="ECO:0007669"/>
    <property type="project" value="InterPro"/>
</dbReference>
<sequence>MRGTSRVDVARMTRAAFLLCTLALLVVGARPSSAQEAAPAFRAGVAAIDITPQKFPVIVNGNFTERLAQQANDKLHARAIAMDDGRTRLVLCVVDTCMMPREVIDQAKAIVAKETGLAMSHMTVSATHTHSAPAAMGCLGSRADPEYTKWLPGKVAEAMMTALKNLQPAKVGWASVDDWEHTHNRRWIYRPDRIQSDPFGNPTVRAMMHPGYESPNHVGPSGPVDPGLSVLALQTKDGKPLALFANYSQHYFGASAVSADYYGAFCKHVAKLLGQSSSEGPFVAMMSQGTSGDLMWMDYGKPKQNISMDAYAEAVAKRALEAWGKVEFRDSVPLGIVEKKIPLTYRVPDEARLKWARETMAVVKDRLPTSKPEIYANEAILLHEKQKTELVLQALRIGDLGITTLPNEVFALTGLKLKAQSPFTSHFNIELANGAEGYIPPPEQHKLGGYTTWPARTAGLEVQAEPVIVETLLKAAEEVSGLNRRVMTQGRGAYAEAVLAANPLAYWRLDEAVIPKASDATGSKEHAADIEDGVALYLEGPEGEAFSGKDINRAMHFAGGRVHGAVKELGDTYSVEFWFWNGLPEDARPVTGYLFSRGPNKDRSCPGDHLGIGGTHADGSPGRLMFYNGDGKRKLLAGSTLLSQKTWHHVVLTRSKNQVRVYLDGKTKPEIEGELEYTLPQGVKDVFLGGRSDGFAGLEGKMDEVALYSRVLTADEAAAHYRASGLTPPRARTETSALSPEESLKRIHVPKGFAVELVAAEPLVLDPVAFDWDDRGRLWVVEMADYPLGMDGNGKPGGRVSILEDTNQDGKYDKRTLFAEGLRFPTGILTWRDGCLITAAPEVLLLRDKDDDGKMDESKALLTGFMEGNQQLRVNGLRWGLDGWVYCANGGHTANYGKDVNVTSTLTGEKVALGSRDFRFKPDTGEIDPLSGPAQFGRTRDAWGHWFGVQNSYPLWHYALEDRYLRRNPHVAPPSPKVMLTEPNARVFPASAQEKRFHSFDQAGRFTSACGPTIYGDDALFGRRGVTDAFVCEPFHNVVQHLVLEDDGATFKASRDASEKLDFFASEDRWCRPVMVRTGPDGSLWVADMYRYMIEHPQWLPTQGKEELLAHYREGDDRGRMYRVFAGTKAPSANADLSRLDGAGLISLLASSNSWLRDKAHMMLLWRADKSVVPQLIGFLQNHPSPSARLHALWLLHGFGALQSAQLIAALSDPVPGIRESALRLAEKTQDAAVIQKAAALAGDSDAKVRLQLLSSLGEWKHPAASAALVKLALAKSDATLERAALAGSATAHLPALADAASSNPTLMETVVRTALGAGDAGIVRDLAAPVLAKAKTSDEPSLRNVSTLLRALRDAGSSLDTLAAKHPEDAAWQRLKESKGALLQKVREFAASGDASPSAARLIAASILLADAGEGSGAIELVGRWMQMPASAETFGECVALLASSSDPRIPTLLLAQWNERTPRQREAVLDALLGREGWALTLLKEIQEGRITSSSLDAQRQTRLFKHPAKAVSKLAGEVIKARDSRQQVLDKFRPALSLTGDPAKGKQTFSQACIACHQLEGVGLAVGPDLRSVVQHPPDKLFTSILDPSAIIEPGFTAYFCDLKSGSQVYGAIASETGSSVTLRLADGSLKPVLRSEINKLQSSNLSLMPDGLEALLTPQSLADLIAYLRLPK</sequence>
<feature type="chain" id="PRO_5017016371" evidence="5">
    <location>
        <begin position="35"/>
        <end position="1676"/>
    </location>
</feature>
<evidence type="ECO:0000256" key="4">
    <source>
        <dbReference type="PROSITE-ProRule" id="PRU00433"/>
    </source>
</evidence>
<evidence type="ECO:0000313" key="8">
    <source>
        <dbReference type="Proteomes" id="UP000253426"/>
    </source>
</evidence>
<dbReference type="NCBIfam" id="TIGR02604">
    <property type="entry name" value="Piru_Ver_Nterm"/>
    <property type="match status" value="1"/>
</dbReference>
<dbReference type="Gene3D" id="1.10.760.10">
    <property type="entry name" value="Cytochrome c-like domain"/>
    <property type="match status" value="1"/>
</dbReference>
<dbReference type="Pfam" id="PF13385">
    <property type="entry name" value="Laminin_G_3"/>
    <property type="match status" value="1"/>
</dbReference>
<dbReference type="OrthoDB" id="174301at2"/>
<evidence type="ECO:0000256" key="3">
    <source>
        <dbReference type="ARBA" id="ARBA00023004"/>
    </source>
</evidence>
<keyword evidence="1 4" id="KW-0349">Heme</keyword>
<dbReference type="Gene3D" id="1.25.10.10">
    <property type="entry name" value="Leucine-rich Repeat Variant"/>
    <property type="match status" value="1"/>
</dbReference>
<dbReference type="InterPro" id="IPR055557">
    <property type="entry name" value="DUF7133"/>
</dbReference>
<gene>
    <name evidence="7" type="ORF">DES53_10143</name>
</gene>
<dbReference type="InterPro" id="IPR013320">
    <property type="entry name" value="ConA-like_dom_sf"/>
</dbReference>
<evidence type="ECO:0000259" key="6">
    <source>
        <dbReference type="PROSITE" id="PS51007"/>
    </source>
</evidence>
<dbReference type="InterPro" id="IPR036909">
    <property type="entry name" value="Cyt_c-like_dom_sf"/>
</dbReference>
<evidence type="ECO:0000256" key="1">
    <source>
        <dbReference type="ARBA" id="ARBA00022617"/>
    </source>
</evidence>
<dbReference type="Pfam" id="PF23500">
    <property type="entry name" value="DUF7133"/>
    <property type="match status" value="1"/>
</dbReference>
<dbReference type="Proteomes" id="UP000253426">
    <property type="component" value="Unassembled WGS sequence"/>
</dbReference>
<accession>A0A366HSJ4</accession>
<dbReference type="PANTHER" id="PTHR33546">
    <property type="entry name" value="LARGE, MULTIFUNCTIONAL SECRETED PROTEIN-RELATED"/>
    <property type="match status" value="1"/>
</dbReference>
<name>A0A366HSJ4_9BACT</name>
<dbReference type="GO" id="GO:0020037">
    <property type="term" value="F:heme binding"/>
    <property type="evidence" value="ECO:0007669"/>
    <property type="project" value="InterPro"/>
</dbReference>
<dbReference type="PROSITE" id="PS51007">
    <property type="entry name" value="CYTC"/>
    <property type="match status" value="1"/>
</dbReference>
<dbReference type="NCBIfam" id="TIGR02603">
    <property type="entry name" value="CxxCH_TIGR02603"/>
    <property type="match status" value="1"/>
</dbReference>
<keyword evidence="5" id="KW-0732">Signal</keyword>
<dbReference type="PANTHER" id="PTHR33546:SF1">
    <property type="entry name" value="LARGE, MULTIFUNCTIONAL SECRETED PROTEIN"/>
    <property type="match status" value="1"/>
</dbReference>
<organism evidence="7 8">
    <name type="scientific">Roseimicrobium gellanilyticum</name>
    <dbReference type="NCBI Taxonomy" id="748857"/>
    <lineage>
        <taxon>Bacteria</taxon>
        <taxon>Pseudomonadati</taxon>
        <taxon>Verrucomicrobiota</taxon>
        <taxon>Verrucomicrobiia</taxon>
        <taxon>Verrucomicrobiales</taxon>
        <taxon>Verrucomicrobiaceae</taxon>
        <taxon>Roseimicrobium</taxon>
    </lineage>
</organism>
<dbReference type="InterPro" id="IPR013428">
    <property type="entry name" value="Membrane-bound_put_N"/>
</dbReference>
<keyword evidence="2 4" id="KW-0479">Metal-binding</keyword>
<protein>
    <submittedName>
        <fullName evidence="7">Putative membrane-bound dehydrogenase-like protein</fullName>
    </submittedName>
</protein>
<feature type="domain" description="Cytochrome c" evidence="6">
    <location>
        <begin position="1543"/>
        <end position="1676"/>
    </location>
</feature>
<evidence type="ECO:0000256" key="2">
    <source>
        <dbReference type="ARBA" id="ARBA00022723"/>
    </source>
</evidence>
<feature type="signal peptide" evidence="5">
    <location>
        <begin position="1"/>
        <end position="34"/>
    </location>
</feature>
<dbReference type="InterPro" id="IPR009056">
    <property type="entry name" value="Cyt_c-like_dom"/>
</dbReference>
<dbReference type="Gene3D" id="2.60.120.200">
    <property type="match status" value="1"/>
</dbReference>
<comment type="caution">
    <text evidence="7">The sequence shown here is derived from an EMBL/GenBank/DDBJ whole genome shotgun (WGS) entry which is preliminary data.</text>
</comment>
<dbReference type="GO" id="GO:0046872">
    <property type="term" value="F:metal ion binding"/>
    <property type="evidence" value="ECO:0007669"/>
    <property type="project" value="UniProtKB-KW"/>
</dbReference>
<keyword evidence="3 4" id="KW-0408">Iron</keyword>
<dbReference type="InterPro" id="IPR011989">
    <property type="entry name" value="ARM-like"/>
</dbReference>
<dbReference type="EMBL" id="QNRR01000001">
    <property type="protein sequence ID" value="RBP47246.1"/>
    <property type="molecule type" value="Genomic_DNA"/>
</dbReference>
<dbReference type="SUPFAM" id="SSF46626">
    <property type="entry name" value="Cytochrome c"/>
    <property type="match status" value="1"/>
</dbReference>
<dbReference type="SUPFAM" id="SSF50952">
    <property type="entry name" value="Soluble quinoprotein glucose dehydrogenase"/>
    <property type="match status" value="1"/>
</dbReference>
<dbReference type="SUPFAM" id="SSF48371">
    <property type="entry name" value="ARM repeat"/>
    <property type="match status" value="1"/>
</dbReference>
<dbReference type="SUPFAM" id="SSF49899">
    <property type="entry name" value="Concanavalin A-like lectins/glucanases"/>
    <property type="match status" value="1"/>
</dbReference>
<dbReference type="InterPro" id="IPR016024">
    <property type="entry name" value="ARM-type_fold"/>
</dbReference>
<keyword evidence="8" id="KW-1185">Reference proteome</keyword>
<evidence type="ECO:0000256" key="5">
    <source>
        <dbReference type="SAM" id="SignalP"/>
    </source>
</evidence>
<dbReference type="InterPro" id="IPR013427">
    <property type="entry name" value="Haem-bd_dom_put"/>
</dbReference>